<feature type="transmembrane region" description="Helical" evidence="1">
    <location>
        <begin position="33"/>
        <end position="50"/>
    </location>
</feature>
<evidence type="ECO:0000256" key="1">
    <source>
        <dbReference type="SAM" id="Phobius"/>
    </source>
</evidence>
<dbReference type="Proteomes" id="UP000681317">
    <property type="component" value="Chromosome"/>
</dbReference>
<proteinExistence type="predicted"/>
<gene>
    <name evidence="2" type="ORF">LYSCAS_30020</name>
</gene>
<organism evidence="2 3">
    <name type="scientific">Noviluteimonas caseinilytica</name>
    <dbReference type="NCBI Taxonomy" id="2675101"/>
    <lineage>
        <taxon>Bacteria</taxon>
        <taxon>Pseudomonadati</taxon>
        <taxon>Pseudomonadota</taxon>
        <taxon>Gammaproteobacteria</taxon>
        <taxon>Lysobacterales</taxon>
        <taxon>Lysobacteraceae</taxon>
        <taxon>Noviluteimonas</taxon>
    </lineage>
</organism>
<protein>
    <submittedName>
        <fullName evidence="2">Uncharacterized protein</fullName>
    </submittedName>
</protein>
<evidence type="ECO:0000313" key="2">
    <source>
        <dbReference type="EMBL" id="BCT93978.1"/>
    </source>
</evidence>
<keyword evidence="1" id="KW-1133">Transmembrane helix</keyword>
<dbReference type="RefSeq" id="WP_213434881.1">
    <property type="nucleotide sequence ID" value="NZ_AP024545.1"/>
</dbReference>
<keyword evidence="1" id="KW-0472">Membrane</keyword>
<keyword evidence="3" id="KW-1185">Reference proteome</keyword>
<sequence>MKLDRATHDPAVIAAWAARVAQRARGIGRFQHGLMLAMALSAMAAVLLQSGTWGRVFATLFIPLLVARIVDRLTLLCPHCNRPPIGVLQRGPPEGVDYCQQCHYWLRSPYGIHRHAPD</sequence>
<dbReference type="EMBL" id="AP024545">
    <property type="protein sequence ID" value="BCT93978.1"/>
    <property type="molecule type" value="Genomic_DNA"/>
</dbReference>
<keyword evidence="1" id="KW-0812">Transmembrane</keyword>
<accession>A0ABN6FW84</accession>
<name>A0ABN6FW84_9GAMM</name>
<evidence type="ECO:0000313" key="3">
    <source>
        <dbReference type="Proteomes" id="UP000681317"/>
    </source>
</evidence>
<reference evidence="2 3" key="1">
    <citation type="submission" date="2021-03" db="EMBL/GenBank/DDBJ databases">
        <title>Complete Genome Sequences of Two Lysobacter Strains Isolated from Sea Water (Lysobacter caseinilyticus) and Soil (Lysobacter helvus) in South Korea.</title>
        <authorList>
            <person name="Watanabe Y."/>
            <person name="Arakawa K."/>
        </authorList>
    </citation>
    <scope>NUCLEOTIDE SEQUENCE [LARGE SCALE GENOMIC DNA]</scope>
    <source>
        <strain evidence="2 3">KVB24</strain>
    </source>
</reference>